<protein>
    <submittedName>
        <fullName evidence="1">Uncharacterized protein</fullName>
    </submittedName>
</protein>
<name>A0A084ARC8_STACB</name>
<dbReference type="Proteomes" id="UP000028045">
    <property type="component" value="Unassembled WGS sequence"/>
</dbReference>
<dbReference type="AlphaFoldDB" id="A0A084ARC8"/>
<proteinExistence type="predicted"/>
<keyword evidence="2" id="KW-1185">Reference proteome</keyword>
<organism evidence="1 2">
    <name type="scientific">Stachybotrys chartarum (strain CBS 109288 / IBT 7711)</name>
    <name type="common">Toxic black mold</name>
    <name type="synonym">Stilbospora chartarum</name>
    <dbReference type="NCBI Taxonomy" id="1280523"/>
    <lineage>
        <taxon>Eukaryota</taxon>
        <taxon>Fungi</taxon>
        <taxon>Dikarya</taxon>
        <taxon>Ascomycota</taxon>
        <taxon>Pezizomycotina</taxon>
        <taxon>Sordariomycetes</taxon>
        <taxon>Hypocreomycetidae</taxon>
        <taxon>Hypocreales</taxon>
        <taxon>Stachybotryaceae</taxon>
        <taxon>Stachybotrys</taxon>
    </lineage>
</organism>
<sequence length="112" mass="12064">MGVVCWLYETAITPSSSLNSRETCGHGAATMSGKATPAACFAIDSDAVLSRPEWGMQGNARQATRRLRVEVLRSYGGKRSVVADRPGMKDANDMADQTGRVRCNTELRLVTA</sequence>
<dbReference type="HOGENOM" id="CLU_2147504_0_0_1"/>
<reference evidence="1 2" key="1">
    <citation type="journal article" date="2014" name="BMC Genomics">
        <title>Comparative genome sequencing reveals chemotype-specific gene clusters in the toxigenic black mold Stachybotrys.</title>
        <authorList>
            <person name="Semeiks J."/>
            <person name="Borek D."/>
            <person name="Otwinowski Z."/>
            <person name="Grishin N.V."/>
        </authorList>
    </citation>
    <scope>NUCLEOTIDE SEQUENCE [LARGE SCALE GENOMIC DNA]</scope>
    <source>
        <strain evidence="2">CBS 109288 / IBT 7711</strain>
    </source>
</reference>
<evidence type="ECO:0000313" key="1">
    <source>
        <dbReference type="EMBL" id="KEY67857.1"/>
    </source>
</evidence>
<evidence type="ECO:0000313" key="2">
    <source>
        <dbReference type="Proteomes" id="UP000028045"/>
    </source>
</evidence>
<accession>A0A084ARC8</accession>
<gene>
    <name evidence="1" type="ORF">S7711_10916</name>
</gene>
<dbReference type="EMBL" id="KL648600">
    <property type="protein sequence ID" value="KEY67857.1"/>
    <property type="molecule type" value="Genomic_DNA"/>
</dbReference>